<organism evidence="2 3">
    <name type="scientific">Apiosordaria backusii</name>
    <dbReference type="NCBI Taxonomy" id="314023"/>
    <lineage>
        <taxon>Eukaryota</taxon>
        <taxon>Fungi</taxon>
        <taxon>Dikarya</taxon>
        <taxon>Ascomycota</taxon>
        <taxon>Pezizomycotina</taxon>
        <taxon>Sordariomycetes</taxon>
        <taxon>Sordariomycetidae</taxon>
        <taxon>Sordariales</taxon>
        <taxon>Lasiosphaeriaceae</taxon>
        <taxon>Apiosordaria</taxon>
    </lineage>
</organism>
<dbReference type="EMBL" id="JAUKTV010000011">
    <property type="protein sequence ID" value="KAK0723781.1"/>
    <property type="molecule type" value="Genomic_DNA"/>
</dbReference>
<sequence>MVPAPGDEPLGPTANVVFGYGYGADVEPNGIGLVTPVARLDDGPAVPPVGMTGILEFGSGKGGKLEIVLPPEVDSLVPEDTPLLVGQLGTLVLVKPKGGWLEDNGGEVEIPVPELERPGTVPVDPAGRVVLGNGNGASLESGLELEDPVPKGPEENPGNELGRPVPEDGFPGTDVPIEPVATGAVLELKVGNGGKLDEGPDEAVIPVDSPGTPVGPPVGPAVELEFDKENGGLIEEYVGYPVPDDGTGWVATPDLPVGSDVKVELGKGNGGRLVELPVEGEINPVPDEGVPPVDNPDTVDGPVMELAFVKEKGGSVEEPMPVVAPVPNEGVTPLDNPEPVGVLDVEFGCGYGGKLEKEPEELEGEGPGVATELVGTVEKLPVPTLLGLVTEPKGTEELPVGKGGRELVAGLPDIPGLVGPVGFVPDDPGLRDEADVFVSGYGTDDVPKVEDGSPNDPVPVDDAVVTISVPDIDAVIFVSGITIDVSLVMPLEGVGVREESVVTGGAVPGDELPVTAPVTDVVPFGRGKGTEDDNAGKLVGTSGLVELRVREPLNEGAVELVVNPEVGAGVEEPVPDPGTVPLVGPTVLFERGYGTDDDPNSEVGTEKPEVPVPTRLDEPDDRGVPVDQNVDKDEAPVDNPTFEDIGPGPLLAILVLPPNSVEFGKGNGIVTLVPNKDDVGPVPDMKDVAVPSEMDSVDEVGNNNELVLVLDEAEGPEPAEPGRLELELPDGNGGRVDSVVTKLLTDPDSEGVTEPGDDEVRFANGDVGEEAPDVEMLDTFTYADDRPDVVAEGDGPGLKELFVKGYVVGRGTEVVEFDKPVKDVDVADAGPSAPVVEDVALDPDDTVVEDCKATVLVSVVVLAYGTLLTGLLNTGEEVSSE</sequence>
<evidence type="ECO:0000256" key="1">
    <source>
        <dbReference type="SAM" id="MobiDB-lite"/>
    </source>
</evidence>
<gene>
    <name evidence="2" type="ORF">B0T21DRAFT_414150</name>
</gene>
<name>A0AA40AXL3_9PEZI</name>
<proteinExistence type="predicted"/>
<accession>A0AA40AXL3</accession>
<keyword evidence="3" id="KW-1185">Reference proteome</keyword>
<evidence type="ECO:0000313" key="2">
    <source>
        <dbReference type="EMBL" id="KAK0723781.1"/>
    </source>
</evidence>
<feature type="compositionally biased region" description="Basic and acidic residues" evidence="1">
    <location>
        <begin position="604"/>
        <end position="635"/>
    </location>
</feature>
<protein>
    <submittedName>
        <fullName evidence="2">Uncharacterized protein</fullName>
    </submittedName>
</protein>
<dbReference type="AlphaFoldDB" id="A0AA40AXL3"/>
<comment type="caution">
    <text evidence="2">The sequence shown here is derived from an EMBL/GenBank/DDBJ whole genome shotgun (WGS) entry which is preliminary data.</text>
</comment>
<reference evidence="2" key="1">
    <citation type="submission" date="2023-06" db="EMBL/GenBank/DDBJ databases">
        <title>Genome-scale phylogeny and comparative genomics of the fungal order Sordariales.</title>
        <authorList>
            <consortium name="Lawrence Berkeley National Laboratory"/>
            <person name="Hensen N."/>
            <person name="Bonometti L."/>
            <person name="Westerberg I."/>
            <person name="Brannstrom I.O."/>
            <person name="Guillou S."/>
            <person name="Cros-Aarteil S."/>
            <person name="Calhoun S."/>
            <person name="Haridas S."/>
            <person name="Kuo A."/>
            <person name="Mondo S."/>
            <person name="Pangilinan J."/>
            <person name="Riley R."/>
            <person name="Labutti K."/>
            <person name="Andreopoulos B."/>
            <person name="Lipzen A."/>
            <person name="Chen C."/>
            <person name="Yanf M."/>
            <person name="Daum C."/>
            <person name="Ng V."/>
            <person name="Clum A."/>
            <person name="Steindorff A."/>
            <person name="Ohm R."/>
            <person name="Martin F."/>
            <person name="Silar P."/>
            <person name="Natvig D."/>
            <person name="Lalanne C."/>
            <person name="Gautier V."/>
            <person name="Ament-Velasquez S.L."/>
            <person name="Kruys A."/>
            <person name="Hutchinson M.I."/>
            <person name="Powell A.J."/>
            <person name="Barry K."/>
            <person name="Miller A.N."/>
            <person name="Grigoriev I.V."/>
            <person name="Debuchy R."/>
            <person name="Gladieux P."/>
            <person name="Thoren M.H."/>
            <person name="Johannesson H."/>
        </authorList>
    </citation>
    <scope>NUCLEOTIDE SEQUENCE</scope>
    <source>
        <strain evidence="2">CBS 540.89</strain>
    </source>
</reference>
<evidence type="ECO:0000313" key="3">
    <source>
        <dbReference type="Proteomes" id="UP001172159"/>
    </source>
</evidence>
<feature type="region of interest" description="Disordered" evidence="1">
    <location>
        <begin position="590"/>
        <end position="643"/>
    </location>
</feature>
<feature type="region of interest" description="Disordered" evidence="1">
    <location>
        <begin position="133"/>
        <end position="170"/>
    </location>
</feature>
<dbReference type="Proteomes" id="UP001172159">
    <property type="component" value="Unassembled WGS sequence"/>
</dbReference>